<comment type="caution">
    <text evidence="3">The sequence shown here is derived from an EMBL/GenBank/DDBJ whole genome shotgun (WGS) entry which is preliminary data.</text>
</comment>
<proteinExistence type="predicted"/>
<dbReference type="EMBL" id="JACGWT010000003">
    <property type="protein sequence ID" value="MBA8794501.1"/>
    <property type="molecule type" value="Genomic_DNA"/>
</dbReference>
<evidence type="ECO:0000259" key="1">
    <source>
        <dbReference type="Pfam" id="PF07075"/>
    </source>
</evidence>
<dbReference type="Pfam" id="PF07075">
    <property type="entry name" value="NamZ_N"/>
    <property type="match status" value="1"/>
</dbReference>
<dbReference type="PIRSF" id="PIRSF016719">
    <property type="entry name" value="UCP016719"/>
    <property type="match status" value="1"/>
</dbReference>
<dbReference type="Pfam" id="PF20732">
    <property type="entry name" value="NamZ_C"/>
    <property type="match status" value="1"/>
</dbReference>
<evidence type="ECO:0000313" key="4">
    <source>
        <dbReference type="Proteomes" id="UP000523079"/>
    </source>
</evidence>
<dbReference type="Proteomes" id="UP000523079">
    <property type="component" value="Unassembled WGS sequence"/>
</dbReference>
<dbReference type="InterPro" id="IPR048503">
    <property type="entry name" value="NamZ_C"/>
</dbReference>
<organism evidence="3 4">
    <name type="scientific">Microlunatus kandeliicorticis</name>
    <dbReference type="NCBI Taxonomy" id="1759536"/>
    <lineage>
        <taxon>Bacteria</taxon>
        <taxon>Bacillati</taxon>
        <taxon>Actinomycetota</taxon>
        <taxon>Actinomycetes</taxon>
        <taxon>Propionibacteriales</taxon>
        <taxon>Propionibacteriaceae</taxon>
        <taxon>Microlunatus</taxon>
    </lineage>
</organism>
<evidence type="ECO:0000313" key="3">
    <source>
        <dbReference type="EMBL" id="MBA8794501.1"/>
    </source>
</evidence>
<keyword evidence="4" id="KW-1185">Reference proteome</keyword>
<dbReference type="RefSeq" id="WP_182560065.1">
    <property type="nucleotide sequence ID" value="NZ_JACGWT010000003.1"/>
</dbReference>
<sequence>MPHPRTEPARIRTGADRAAADGWRLLAGRRLGIVTNPTGLLTDTLGSIVDAMAGAGLEVAAVYGPEHGFGGTAPAGGSEPTTVDPRTGITVRDAYGADADRFAGWFAERGIDTVVYDLQDVGARFYTYVWTLLEAMTAAARAGVGFVVLDRPNPVGGRARGPLLHPGYVSPVGGERIVQAHGLTAGELAGLFDAVVLPARAGRRLRALEVVELEGWTGDLLWVDTGLVWVPPSPNLPTPDSALLYPGTGLFEGTTLSEGRGTTRPFALLGAPWVDHRWAAALEGLRLPGLRFRETAFLPAASKHAGELCRGVQIHPTDPHAVDAVALGVHLLASLRDLYPEFGWRPEPDGGRPWIDLLTGSDRLRRALDAGASAETIIGGWADETADFVRTRAPYLRYPRGAG</sequence>
<dbReference type="Gene3D" id="3.90.1150.140">
    <property type="match status" value="1"/>
</dbReference>
<dbReference type="GO" id="GO:0033922">
    <property type="term" value="F:peptidoglycan beta-N-acetylmuramidase activity"/>
    <property type="evidence" value="ECO:0007669"/>
    <property type="project" value="InterPro"/>
</dbReference>
<dbReference type="PANTHER" id="PTHR42915:SF1">
    <property type="entry name" value="PEPTIDOGLYCAN BETA-N-ACETYLMURAMIDASE NAMZ"/>
    <property type="match status" value="1"/>
</dbReference>
<dbReference type="InterPro" id="IPR048502">
    <property type="entry name" value="NamZ_N"/>
</dbReference>
<dbReference type="PANTHER" id="PTHR42915">
    <property type="entry name" value="HYPOTHETICAL 460 KDA PROTEIN IN FEUA-SIGW INTERGENIC REGION [PRECURSOR]"/>
    <property type="match status" value="1"/>
</dbReference>
<gene>
    <name evidence="3" type="ORF">FHX74_002120</name>
</gene>
<name>A0A7W3ISL6_9ACTN</name>
<evidence type="ECO:0000259" key="2">
    <source>
        <dbReference type="Pfam" id="PF20732"/>
    </source>
</evidence>
<feature type="domain" description="Peptidoglycan beta-N-acetylmuramidase NamZ N-terminal" evidence="1">
    <location>
        <begin position="32"/>
        <end position="239"/>
    </location>
</feature>
<dbReference type="InterPro" id="IPR008302">
    <property type="entry name" value="NamZ"/>
</dbReference>
<accession>A0A7W3ISL6</accession>
<dbReference type="AlphaFoldDB" id="A0A7W3ISL6"/>
<protein>
    <submittedName>
        <fullName evidence="3">Uncharacterized protein YbbC (DUF1343 family)</fullName>
    </submittedName>
</protein>
<reference evidence="3 4" key="1">
    <citation type="submission" date="2020-07" db="EMBL/GenBank/DDBJ databases">
        <title>Sequencing the genomes of 1000 actinobacteria strains.</title>
        <authorList>
            <person name="Klenk H.-P."/>
        </authorList>
    </citation>
    <scope>NUCLEOTIDE SEQUENCE [LARGE SCALE GENOMIC DNA]</scope>
    <source>
        <strain evidence="3 4">DSM 100723</strain>
    </source>
</reference>
<feature type="domain" description="Peptidoglycan beta-N-acetylmuramidase NamZ C-terminal" evidence="2">
    <location>
        <begin position="243"/>
        <end position="398"/>
    </location>
</feature>
<dbReference type="Gene3D" id="3.40.50.12170">
    <property type="entry name" value="Uncharacterised protein PF07075, DUF1343"/>
    <property type="match status" value="1"/>
</dbReference>